<dbReference type="AlphaFoldDB" id="A0A833PF12"/>
<dbReference type="EMBL" id="WNDP01000057">
    <property type="protein sequence ID" value="KAF1024599.1"/>
    <property type="molecule type" value="Genomic_DNA"/>
</dbReference>
<feature type="transmembrane region" description="Helical" evidence="1">
    <location>
        <begin position="12"/>
        <end position="32"/>
    </location>
</feature>
<feature type="transmembrane region" description="Helical" evidence="1">
    <location>
        <begin position="74"/>
        <end position="93"/>
    </location>
</feature>
<sequence>MRKFILNIMFKYKWYTTIFCILVYLFLAFVFLDPLTISNILGSLLFLLLLLSSIWNVSFLLLDSVDENSSSNEIAGRAIIIFTYFLSLIYLMVS</sequence>
<evidence type="ECO:0000313" key="2">
    <source>
        <dbReference type="EMBL" id="KAF1024599.1"/>
    </source>
</evidence>
<proteinExistence type="predicted"/>
<gene>
    <name evidence="2" type="ORF">GAK29_02447</name>
</gene>
<evidence type="ECO:0000313" key="3">
    <source>
        <dbReference type="Proteomes" id="UP000490535"/>
    </source>
</evidence>
<dbReference type="Proteomes" id="UP000490535">
    <property type="component" value="Unassembled WGS sequence"/>
</dbReference>
<keyword evidence="1" id="KW-0812">Transmembrane</keyword>
<reference evidence="3" key="1">
    <citation type="journal article" date="2020" name="MBio">
        <title>Horizontal gene transfer to a defensive symbiont with a reduced genome amongst a multipartite beetle microbiome.</title>
        <authorList>
            <person name="Waterworth S.C."/>
            <person name="Florez L.V."/>
            <person name="Rees E.R."/>
            <person name="Hertweck C."/>
            <person name="Kaltenpoth M."/>
            <person name="Kwan J.C."/>
        </authorList>
    </citation>
    <scope>NUCLEOTIDE SEQUENCE [LARGE SCALE GENOMIC DNA]</scope>
</reference>
<name>A0A833PF12_ACIBZ</name>
<protein>
    <submittedName>
        <fullName evidence="2">Uncharacterized protein</fullName>
    </submittedName>
</protein>
<keyword evidence="1" id="KW-0472">Membrane</keyword>
<feature type="transmembrane region" description="Helical" evidence="1">
    <location>
        <begin position="44"/>
        <end position="62"/>
    </location>
</feature>
<keyword evidence="1" id="KW-1133">Transmembrane helix</keyword>
<comment type="caution">
    <text evidence="2">The sequence shown here is derived from an EMBL/GenBank/DDBJ whole genome shotgun (WGS) entry which is preliminary data.</text>
</comment>
<organism evidence="2 3">
    <name type="scientific">Acinetobacter bereziniae</name>
    <name type="common">Acinetobacter genomosp. 10</name>
    <dbReference type="NCBI Taxonomy" id="106648"/>
    <lineage>
        <taxon>Bacteria</taxon>
        <taxon>Pseudomonadati</taxon>
        <taxon>Pseudomonadota</taxon>
        <taxon>Gammaproteobacteria</taxon>
        <taxon>Moraxellales</taxon>
        <taxon>Moraxellaceae</taxon>
        <taxon>Acinetobacter</taxon>
    </lineage>
</organism>
<accession>A0A833PF12</accession>
<evidence type="ECO:0000256" key="1">
    <source>
        <dbReference type="SAM" id="Phobius"/>
    </source>
</evidence>